<proteinExistence type="predicted"/>
<keyword evidence="3" id="KW-1185">Reference proteome</keyword>
<evidence type="ECO:0000313" key="2">
    <source>
        <dbReference type="EMBL" id="OEO30510.1"/>
    </source>
</evidence>
<evidence type="ECO:0000256" key="1">
    <source>
        <dbReference type="SAM" id="SignalP"/>
    </source>
</evidence>
<sequence length="153" mass="16439">MRALICFLAIVLAAPVLATDWGQYDNARFGYTIDVPPGFEWGKEADNGDGRAFRGGATKLLVWGGNITEDSFESAVAAAKGFAEADGWNISYEAVTPSWASFSGAQGKRILYQRMIALCDGAYAAFQLEYSAVDLGKLEPVVEQLVRSLKGGC</sequence>
<comment type="caution">
    <text evidence="2">The sequence shown here is derived from an EMBL/GenBank/DDBJ whole genome shotgun (WGS) entry which is preliminary data.</text>
</comment>
<dbReference type="AlphaFoldDB" id="A0A1E5XPH7"/>
<feature type="signal peptide" evidence="1">
    <location>
        <begin position="1"/>
        <end position="18"/>
    </location>
</feature>
<gene>
    <name evidence="2" type="ORF">VW23_020950</name>
</gene>
<dbReference type="EMBL" id="LAJE02000202">
    <property type="protein sequence ID" value="OEO30510.1"/>
    <property type="molecule type" value="Genomic_DNA"/>
</dbReference>
<organism evidence="2 3">
    <name type="scientific">Devosia insulae DS-56</name>
    <dbReference type="NCBI Taxonomy" id="1116389"/>
    <lineage>
        <taxon>Bacteria</taxon>
        <taxon>Pseudomonadati</taxon>
        <taxon>Pseudomonadota</taxon>
        <taxon>Alphaproteobacteria</taxon>
        <taxon>Hyphomicrobiales</taxon>
        <taxon>Devosiaceae</taxon>
        <taxon>Devosia</taxon>
    </lineage>
</organism>
<feature type="chain" id="PRO_5009190371" evidence="1">
    <location>
        <begin position="19"/>
        <end position="153"/>
    </location>
</feature>
<reference evidence="2 3" key="1">
    <citation type="journal article" date="2015" name="Genome Announc.">
        <title>Genome Assemblies of Three Soil-Associated Devosia species: D. insulae, D. limi, and D. soli.</title>
        <authorList>
            <person name="Hassan Y.I."/>
            <person name="Lepp D."/>
            <person name="Zhou T."/>
        </authorList>
    </citation>
    <scope>NUCLEOTIDE SEQUENCE [LARGE SCALE GENOMIC DNA]</scope>
    <source>
        <strain evidence="2 3">DS-56</strain>
    </source>
</reference>
<dbReference type="Proteomes" id="UP000095463">
    <property type="component" value="Unassembled WGS sequence"/>
</dbReference>
<dbReference type="OrthoDB" id="996425at2"/>
<evidence type="ECO:0000313" key="3">
    <source>
        <dbReference type="Proteomes" id="UP000095463"/>
    </source>
</evidence>
<keyword evidence="1" id="KW-0732">Signal</keyword>
<accession>A0A1E5XPH7</accession>
<name>A0A1E5XPH7_9HYPH</name>
<dbReference type="RefSeq" id="WP_069910287.1">
    <property type="nucleotide sequence ID" value="NZ_LAJE02000202.1"/>
</dbReference>
<protein>
    <submittedName>
        <fullName evidence="2">Uncharacterized protein</fullName>
    </submittedName>
</protein>